<organism evidence="7 8">
    <name type="scientific">Polynucleobacter arcticus</name>
    <dbReference type="NCBI Taxonomy" id="1743165"/>
    <lineage>
        <taxon>Bacteria</taxon>
        <taxon>Pseudomonadati</taxon>
        <taxon>Pseudomonadota</taxon>
        <taxon>Betaproteobacteria</taxon>
        <taxon>Burkholderiales</taxon>
        <taxon>Burkholderiaceae</taxon>
        <taxon>Polynucleobacter</taxon>
    </lineage>
</organism>
<evidence type="ECO:0000256" key="6">
    <source>
        <dbReference type="SAM" id="Phobius"/>
    </source>
</evidence>
<dbReference type="InterPro" id="IPR009248">
    <property type="entry name" value="SbmA_BacA"/>
</dbReference>
<dbReference type="NCBIfam" id="NF009036">
    <property type="entry name" value="PRK12369.1"/>
    <property type="match status" value="1"/>
</dbReference>
<sequence length="322" mass="37344">MFKSFFLNKYWLAWSWGGACFILVGSWMQVRIDVRINEWFGQFYNTIQKALSSPNSISIDSYYYLLFDIFILAGQFVFIAVILSFFAKHWVFRWRQAMTMYFMEHWQELRHIEGASQRVQEDTKRFATIMESLGAELVESIMVLIAFIPILWELSGSINEIPVFGHVDHAPVFVTIFFAIFGTIALGLIGFKLPGLEFNNQRVEAAFRKELVLAEDSADRGELGVMKGLFSEVKTNYFRLFFHYLYFDVAKFSYLQIGVILPYVLLAPSIVAGLITLGVMQQIIRAFYRVLSSFQFLVKSWPTIVELISVYKRLQAFSNTLK</sequence>
<keyword evidence="3 6" id="KW-0812">Transmembrane</keyword>
<proteinExistence type="predicted"/>
<comment type="subcellular location">
    <subcellularLocation>
        <location evidence="1">Cell membrane</location>
        <topology evidence="1">Multi-pass membrane protein</topology>
    </subcellularLocation>
</comment>
<feature type="transmembrane region" description="Helical" evidence="6">
    <location>
        <begin position="62"/>
        <end position="86"/>
    </location>
</feature>
<dbReference type="SUPFAM" id="SSF90123">
    <property type="entry name" value="ABC transporter transmembrane region"/>
    <property type="match status" value="1"/>
</dbReference>
<reference evidence="7 8" key="1">
    <citation type="submission" date="2018-04" db="EMBL/GenBank/DDBJ databases">
        <title>Polynucleobacter sp. UK-Long2-W17 genome.</title>
        <authorList>
            <person name="Hahn M.W."/>
        </authorList>
    </citation>
    <scope>NUCLEOTIDE SEQUENCE [LARGE SCALE GENOMIC DNA]</scope>
    <source>
        <strain evidence="7 8">UK-Long2-W17</strain>
    </source>
</reference>
<accession>A0A6M9PI76</accession>
<feature type="transmembrane region" description="Helical" evidence="6">
    <location>
        <begin position="172"/>
        <end position="191"/>
    </location>
</feature>
<dbReference type="InterPro" id="IPR036640">
    <property type="entry name" value="ABC1_TM_sf"/>
</dbReference>
<gene>
    <name evidence="7" type="ORF">DN92_03120</name>
</gene>
<feature type="transmembrane region" description="Helical" evidence="6">
    <location>
        <begin position="12"/>
        <end position="30"/>
    </location>
</feature>
<keyword evidence="4 6" id="KW-1133">Transmembrane helix</keyword>
<dbReference type="EMBL" id="CP028940">
    <property type="protein sequence ID" value="QKM60111.1"/>
    <property type="molecule type" value="Genomic_DNA"/>
</dbReference>
<dbReference type="InterPro" id="IPR050835">
    <property type="entry name" value="ABC_transporter_sub-D"/>
</dbReference>
<dbReference type="Pfam" id="PF05992">
    <property type="entry name" value="SbmA_BacA"/>
    <property type="match status" value="1"/>
</dbReference>
<dbReference type="Proteomes" id="UP000501090">
    <property type="component" value="Chromosome"/>
</dbReference>
<evidence type="ECO:0000313" key="8">
    <source>
        <dbReference type="Proteomes" id="UP000501090"/>
    </source>
</evidence>
<dbReference type="KEGG" id="pard:DN92_03120"/>
<dbReference type="GO" id="GO:0015833">
    <property type="term" value="P:peptide transport"/>
    <property type="evidence" value="ECO:0007669"/>
    <property type="project" value="InterPro"/>
</dbReference>
<keyword evidence="8" id="KW-1185">Reference proteome</keyword>
<evidence type="ECO:0000256" key="2">
    <source>
        <dbReference type="ARBA" id="ARBA00022448"/>
    </source>
</evidence>
<protein>
    <submittedName>
        <fullName evidence="7">Transporter</fullName>
    </submittedName>
</protein>
<evidence type="ECO:0000256" key="5">
    <source>
        <dbReference type="ARBA" id="ARBA00023136"/>
    </source>
</evidence>
<dbReference type="GO" id="GO:0005524">
    <property type="term" value="F:ATP binding"/>
    <property type="evidence" value="ECO:0007669"/>
    <property type="project" value="InterPro"/>
</dbReference>
<feature type="transmembrane region" description="Helical" evidence="6">
    <location>
        <begin position="133"/>
        <end position="152"/>
    </location>
</feature>
<dbReference type="GO" id="GO:0005886">
    <property type="term" value="C:plasma membrane"/>
    <property type="evidence" value="ECO:0007669"/>
    <property type="project" value="UniProtKB-SubCell"/>
</dbReference>
<keyword evidence="2" id="KW-0813">Transport</keyword>
<name>A0A6M9PI76_9BURK</name>
<evidence type="ECO:0000256" key="3">
    <source>
        <dbReference type="ARBA" id="ARBA00022692"/>
    </source>
</evidence>
<keyword evidence="5 6" id="KW-0472">Membrane</keyword>
<evidence type="ECO:0000256" key="1">
    <source>
        <dbReference type="ARBA" id="ARBA00004651"/>
    </source>
</evidence>
<feature type="transmembrane region" description="Helical" evidence="6">
    <location>
        <begin position="260"/>
        <end position="280"/>
    </location>
</feature>
<evidence type="ECO:0000313" key="7">
    <source>
        <dbReference type="EMBL" id="QKM60111.1"/>
    </source>
</evidence>
<evidence type="ECO:0000256" key="4">
    <source>
        <dbReference type="ARBA" id="ARBA00022989"/>
    </source>
</evidence>
<dbReference type="PROSITE" id="PS51257">
    <property type="entry name" value="PROKAR_LIPOPROTEIN"/>
    <property type="match status" value="1"/>
</dbReference>
<dbReference type="GO" id="GO:1904680">
    <property type="term" value="F:peptide transmembrane transporter activity"/>
    <property type="evidence" value="ECO:0007669"/>
    <property type="project" value="InterPro"/>
</dbReference>
<dbReference type="AlphaFoldDB" id="A0A6M9PI76"/>
<dbReference type="PANTHER" id="PTHR11384">
    <property type="entry name" value="ATP-BINDING CASSETTE, SUB-FAMILY D MEMBER"/>
    <property type="match status" value="1"/>
</dbReference>
<dbReference type="RefSeq" id="WP_173959880.1">
    <property type="nucleotide sequence ID" value="NZ_CBCSCC010000017.1"/>
</dbReference>
<dbReference type="PANTHER" id="PTHR11384:SF59">
    <property type="entry name" value="LYSOSOMAL COBALAMIN TRANSPORTER ABCD4"/>
    <property type="match status" value="1"/>
</dbReference>